<evidence type="ECO:0000313" key="2">
    <source>
        <dbReference type="Proteomes" id="UP000494163"/>
    </source>
</evidence>
<dbReference type="Proteomes" id="UP000494163">
    <property type="component" value="Chromosome 2R"/>
</dbReference>
<accession>A0A0M3QV95</accession>
<protein>
    <submittedName>
        <fullName evidence="1">CG43341</fullName>
    </submittedName>
</protein>
<gene>
    <name evidence="1" type="ORF">Dbus_chr2Rg1608</name>
</gene>
<proteinExistence type="predicted"/>
<dbReference type="OrthoDB" id="10072397at2759"/>
<dbReference type="EMBL" id="CP012524">
    <property type="protein sequence ID" value="ALC42029.1"/>
    <property type="molecule type" value="Genomic_DNA"/>
</dbReference>
<sequence length="103" mass="12094">MFFNAVVLCQVEKLLCAPISLAVFAFLVMACTMEVVLLKLTTSPQVFGGDPDDWPEADESAQEERIYYENVENNYESYARRRWRFQQRQQLLLAQQQQQQQQL</sequence>
<name>A0A0M3QV95_DROBS</name>
<evidence type="ECO:0000313" key="1">
    <source>
        <dbReference type="EMBL" id="ALC42029.1"/>
    </source>
</evidence>
<dbReference type="SMR" id="A0A0M3QV95"/>
<organism evidence="1 2">
    <name type="scientific">Drosophila busckii</name>
    <name type="common">Fruit fly</name>
    <dbReference type="NCBI Taxonomy" id="30019"/>
    <lineage>
        <taxon>Eukaryota</taxon>
        <taxon>Metazoa</taxon>
        <taxon>Ecdysozoa</taxon>
        <taxon>Arthropoda</taxon>
        <taxon>Hexapoda</taxon>
        <taxon>Insecta</taxon>
        <taxon>Pterygota</taxon>
        <taxon>Neoptera</taxon>
        <taxon>Endopterygota</taxon>
        <taxon>Diptera</taxon>
        <taxon>Brachycera</taxon>
        <taxon>Muscomorpha</taxon>
        <taxon>Ephydroidea</taxon>
        <taxon>Drosophilidae</taxon>
        <taxon>Drosophila</taxon>
    </lineage>
</organism>
<keyword evidence="2" id="KW-1185">Reference proteome</keyword>
<dbReference type="AlphaFoldDB" id="A0A0M3QV95"/>
<dbReference type="OMA" id="GPPAEDW"/>
<reference evidence="1 2" key="1">
    <citation type="submission" date="2015-08" db="EMBL/GenBank/DDBJ databases">
        <title>Ancestral chromatin configuration constrains chromatin evolution on differentiating sex chromosomes in Drosophila.</title>
        <authorList>
            <person name="Zhou Q."/>
            <person name="Bachtrog D."/>
        </authorList>
    </citation>
    <scope>NUCLEOTIDE SEQUENCE [LARGE SCALE GENOMIC DNA]</scope>
    <source>
        <tissue evidence="1">Whole larvae</tissue>
    </source>
</reference>